<evidence type="ECO:0000256" key="4">
    <source>
        <dbReference type="ARBA" id="ARBA00023136"/>
    </source>
</evidence>
<gene>
    <name evidence="6" type="ORF">GAYE_PCTG10G0397</name>
</gene>
<dbReference type="GO" id="GO:0016757">
    <property type="term" value="F:glycosyltransferase activity"/>
    <property type="evidence" value="ECO:0007669"/>
    <property type="project" value="UniProtKB-KW"/>
</dbReference>
<evidence type="ECO:0000313" key="6">
    <source>
        <dbReference type="EMBL" id="KAK4522507.1"/>
    </source>
</evidence>
<accession>A0AAV9I7E2</accession>
<comment type="subcellular location">
    <subcellularLocation>
        <location evidence="1">Membrane</location>
        <topology evidence="1">Single-pass type II membrane protein</topology>
    </subcellularLocation>
</comment>
<protein>
    <recommendedName>
        <fullName evidence="8">Protein xylosyltransferase</fullName>
    </recommendedName>
</protein>
<reference evidence="6 7" key="1">
    <citation type="submission" date="2022-07" db="EMBL/GenBank/DDBJ databases">
        <title>Genome-wide signatures of adaptation to extreme environments.</title>
        <authorList>
            <person name="Cho C.H."/>
            <person name="Yoon H.S."/>
        </authorList>
    </citation>
    <scope>NUCLEOTIDE SEQUENCE [LARGE SCALE GENOMIC DNA]</scope>
    <source>
        <strain evidence="6 7">108.79 E11</strain>
    </source>
</reference>
<dbReference type="PANTHER" id="PTHR31042">
    <property type="entry name" value="CORE-2/I-BRANCHING BETA-1,6-N-ACETYLGLUCOSAMINYLTRANSFERASE FAMILY PROTEIN-RELATED"/>
    <property type="match status" value="1"/>
</dbReference>
<name>A0AAV9I7E2_9RHOD</name>
<evidence type="ECO:0000256" key="1">
    <source>
        <dbReference type="ARBA" id="ARBA00004606"/>
    </source>
</evidence>
<evidence type="ECO:0000313" key="7">
    <source>
        <dbReference type="Proteomes" id="UP001300502"/>
    </source>
</evidence>
<dbReference type="EMBL" id="JANCYU010000006">
    <property type="protein sequence ID" value="KAK4522507.1"/>
    <property type="molecule type" value="Genomic_DNA"/>
</dbReference>
<dbReference type="PANTHER" id="PTHR31042:SF150">
    <property type="entry name" value="OS06G0661900 PROTEIN"/>
    <property type="match status" value="1"/>
</dbReference>
<dbReference type="InterPro" id="IPR044174">
    <property type="entry name" value="BC10-like"/>
</dbReference>
<dbReference type="GO" id="GO:0016020">
    <property type="term" value="C:membrane"/>
    <property type="evidence" value="ECO:0007669"/>
    <property type="project" value="UniProtKB-SubCell"/>
</dbReference>
<evidence type="ECO:0000256" key="2">
    <source>
        <dbReference type="ARBA" id="ARBA00022676"/>
    </source>
</evidence>
<dbReference type="Proteomes" id="UP001300502">
    <property type="component" value="Unassembled WGS sequence"/>
</dbReference>
<keyword evidence="7" id="KW-1185">Reference proteome</keyword>
<organism evidence="6 7">
    <name type="scientific">Galdieria yellowstonensis</name>
    <dbReference type="NCBI Taxonomy" id="3028027"/>
    <lineage>
        <taxon>Eukaryota</taxon>
        <taxon>Rhodophyta</taxon>
        <taxon>Bangiophyceae</taxon>
        <taxon>Galdieriales</taxon>
        <taxon>Galdieriaceae</taxon>
        <taxon>Galdieria</taxon>
    </lineage>
</organism>
<keyword evidence="2" id="KW-0328">Glycosyltransferase</keyword>
<evidence type="ECO:0000256" key="5">
    <source>
        <dbReference type="ARBA" id="ARBA00023180"/>
    </source>
</evidence>
<comment type="caution">
    <text evidence="6">The sequence shown here is derived from an EMBL/GenBank/DDBJ whole genome shotgun (WGS) entry which is preliminary data.</text>
</comment>
<dbReference type="InterPro" id="IPR003406">
    <property type="entry name" value="Glyco_trans_14"/>
</dbReference>
<evidence type="ECO:0008006" key="8">
    <source>
        <dbReference type="Google" id="ProtNLM"/>
    </source>
</evidence>
<dbReference type="Pfam" id="PF02485">
    <property type="entry name" value="Branch"/>
    <property type="match status" value="2"/>
</dbReference>
<dbReference type="AlphaFoldDB" id="A0AAV9I7E2"/>
<keyword evidence="4" id="KW-0472">Membrane</keyword>
<evidence type="ECO:0000256" key="3">
    <source>
        <dbReference type="ARBA" id="ARBA00022679"/>
    </source>
</evidence>
<keyword evidence="3" id="KW-0808">Transferase</keyword>
<keyword evidence="5" id="KW-0325">Glycoprotein</keyword>
<sequence>MRRRDSFSFLLLLVVIVIGGSVLVAYRQNSGRGSILYSKFPQTESLLLESSGKRKPKIGFLFLTTRGLEFEELWKAWFERNEDRALILIHCDKAKDNETTEWFNQHRTRSTVKTAWGHQNLTKAMIHLLDEAFSRDFDGSIAKVVFLSESCVPLQTFDDCYNLLLADPYCWLSRTVDQLPRLMNFPKASQWIALNRDVLMLAKNFSLFDYYSKRASEWNLLTDEFYFANLVEENNMWLPIQNRTMTWLKWTEGASSPVTFSSQADLENIQKYLIQAKYSGVLFARKFSRDSHYETLGLHTMPLSNKTSVIFTPYVSKAGIVV</sequence>
<proteinExistence type="predicted"/>